<dbReference type="AlphaFoldDB" id="A0A6J4K5F3"/>
<sequence>AVHAAGRHGAGGEPDGLRGDDLRLGRWGRLRVRLQGGPGGRGRAGGPRAGGRRQLLQHRRHVRGRRFGVDAGQGAGHAAAGRGDRDQGGKPDGGGAGAPGPFAAPHPRRGGAEPSPAGHRLHGRVPRAPRRPVHAAGGDAGGAGLARRFREGALRGLLQLARLARGEGRGPAARARLGPLPRRGDVLLARGPRPGARRGALCAGCRGRDHGVEPSGRRLPLRQVHAREPRRRRRPPDRPGLHPLRPGARIRPGGAAARDRRGSRGVAGPGGARVAPVAPARGLGARGRDQDPAARRQPARGGAGADGRRAGGSGRAHGAGAGVSALVRRTRGGCGRARRAGV</sequence>
<feature type="compositionally biased region" description="Basic residues" evidence="1">
    <location>
        <begin position="119"/>
        <end position="133"/>
    </location>
</feature>
<feature type="compositionally biased region" description="Gly residues" evidence="1">
    <location>
        <begin position="36"/>
        <end position="49"/>
    </location>
</feature>
<feature type="region of interest" description="Disordered" evidence="1">
    <location>
        <begin position="1"/>
        <end position="143"/>
    </location>
</feature>
<feature type="compositionally biased region" description="Low complexity" evidence="1">
    <location>
        <begin position="241"/>
        <end position="256"/>
    </location>
</feature>
<feature type="compositionally biased region" description="Basic residues" evidence="1">
    <location>
        <begin position="55"/>
        <end position="66"/>
    </location>
</feature>
<protein>
    <submittedName>
        <fullName evidence="2">Oxidoreductase</fullName>
    </submittedName>
</protein>
<feature type="compositionally biased region" description="Low complexity" evidence="1">
    <location>
        <begin position="69"/>
        <end position="81"/>
    </location>
</feature>
<accession>A0A6J4K5F3</accession>
<gene>
    <name evidence="2" type="ORF">AVDCRST_MAG89-158</name>
</gene>
<feature type="non-terminal residue" evidence="2">
    <location>
        <position position="1"/>
    </location>
</feature>
<evidence type="ECO:0000256" key="1">
    <source>
        <dbReference type="SAM" id="MobiDB-lite"/>
    </source>
</evidence>
<feature type="compositionally biased region" description="Basic and acidic residues" evidence="1">
    <location>
        <begin position="15"/>
        <end position="24"/>
    </location>
</feature>
<feature type="compositionally biased region" description="Basic and acidic residues" evidence="1">
    <location>
        <begin position="206"/>
        <end position="216"/>
    </location>
</feature>
<organism evidence="2">
    <name type="scientific">uncultured Gemmatimonadota bacterium</name>
    <dbReference type="NCBI Taxonomy" id="203437"/>
    <lineage>
        <taxon>Bacteria</taxon>
        <taxon>Pseudomonadati</taxon>
        <taxon>Gemmatimonadota</taxon>
        <taxon>environmental samples</taxon>
    </lineage>
</organism>
<feature type="non-terminal residue" evidence="2">
    <location>
        <position position="342"/>
    </location>
</feature>
<feature type="compositionally biased region" description="Basic residues" evidence="1">
    <location>
        <begin position="328"/>
        <end position="342"/>
    </location>
</feature>
<feature type="compositionally biased region" description="Gly residues" evidence="1">
    <location>
        <begin position="301"/>
        <end position="321"/>
    </location>
</feature>
<feature type="compositionally biased region" description="Low complexity" evidence="1">
    <location>
        <begin position="272"/>
        <end position="282"/>
    </location>
</feature>
<proteinExistence type="predicted"/>
<dbReference type="EMBL" id="CADCTV010000037">
    <property type="protein sequence ID" value="CAA9296378.1"/>
    <property type="molecule type" value="Genomic_DNA"/>
</dbReference>
<name>A0A6J4K5F3_9BACT</name>
<reference evidence="2" key="1">
    <citation type="submission" date="2020-02" db="EMBL/GenBank/DDBJ databases">
        <authorList>
            <person name="Meier V. D."/>
        </authorList>
    </citation>
    <scope>NUCLEOTIDE SEQUENCE</scope>
    <source>
        <strain evidence="2">AVDCRST_MAG89</strain>
    </source>
</reference>
<feature type="region of interest" description="Disordered" evidence="1">
    <location>
        <begin position="205"/>
        <end position="342"/>
    </location>
</feature>
<evidence type="ECO:0000313" key="2">
    <source>
        <dbReference type="EMBL" id="CAA9296378.1"/>
    </source>
</evidence>